<evidence type="ECO:0000256" key="11">
    <source>
        <dbReference type="ARBA" id="ARBA00023136"/>
    </source>
</evidence>
<accession>M4C6X6</accession>
<evidence type="ECO:0000256" key="10">
    <source>
        <dbReference type="ARBA" id="ARBA00023132"/>
    </source>
</evidence>
<evidence type="ECO:0000256" key="8">
    <source>
        <dbReference type="ARBA" id="ARBA00022989"/>
    </source>
</evidence>
<dbReference type="Pfam" id="PF09531">
    <property type="entry name" value="Ndc1_Nup"/>
    <property type="match status" value="1"/>
</dbReference>
<keyword evidence="7" id="KW-0653">Protein transport</keyword>
<dbReference type="EnsemblProtists" id="HpaT814864">
    <property type="protein sequence ID" value="HpaP814864"/>
    <property type="gene ID" value="HpaG814864"/>
</dbReference>
<comment type="similarity">
    <text evidence="3">Belongs to the NDC1 family.</text>
</comment>
<keyword evidence="5" id="KW-0812">Transmembrane</keyword>
<sequence length="290" mass="32436">TNVPLNEQYLQGLQKRRDAALKCILDKQTSVAPADAEDVEILDSLFKFENLLTGCKFATAARASLFVSRDRWNALFSSTTAVVDGFTLMLNLLNTLQDQKSAADDASTLALERSFASLLRFLGLQQDAHPLFLLHQYPHLVNLRVSSANVNSPVRFFIESKLQFAVRRFLVEEARRRAFQRVKVVRAAESLLCHLVSVSRTDDKQGYVQHTIPAVVSSLMECRKALEAYMETCLKESSTTDIYVQEAAALAKGIDSGIYRIIEVFQSELSVFTFPPDIKTALLAYASFDV</sequence>
<evidence type="ECO:0000256" key="12">
    <source>
        <dbReference type="ARBA" id="ARBA00023242"/>
    </source>
</evidence>
<evidence type="ECO:0000256" key="1">
    <source>
        <dbReference type="ARBA" id="ARBA00004232"/>
    </source>
</evidence>
<keyword evidence="8" id="KW-1133">Transmembrane helix</keyword>
<evidence type="ECO:0000256" key="7">
    <source>
        <dbReference type="ARBA" id="ARBA00022927"/>
    </source>
</evidence>
<proteinExistence type="inferred from homology"/>
<evidence type="ECO:0000256" key="3">
    <source>
        <dbReference type="ARBA" id="ARBA00005760"/>
    </source>
</evidence>
<dbReference type="EMBL" id="ABWE02007243">
    <property type="status" value="NOT_ANNOTATED_CDS"/>
    <property type="molecule type" value="Genomic_DNA"/>
</dbReference>
<dbReference type="VEuPathDB" id="FungiDB:HpaG814864"/>
<evidence type="ECO:0000256" key="9">
    <source>
        <dbReference type="ARBA" id="ARBA00023010"/>
    </source>
</evidence>
<dbReference type="GO" id="GO:0031965">
    <property type="term" value="C:nuclear membrane"/>
    <property type="evidence" value="ECO:0007669"/>
    <property type="project" value="UniProtKB-SubCell"/>
</dbReference>
<dbReference type="GO" id="GO:0051028">
    <property type="term" value="P:mRNA transport"/>
    <property type="evidence" value="ECO:0007669"/>
    <property type="project" value="UniProtKB-KW"/>
</dbReference>
<dbReference type="GO" id="GO:0006999">
    <property type="term" value="P:nuclear pore organization"/>
    <property type="evidence" value="ECO:0007669"/>
    <property type="project" value="TreeGrafter"/>
</dbReference>
<evidence type="ECO:0000313" key="13">
    <source>
        <dbReference type="EnsemblProtists" id="HpaP814864"/>
    </source>
</evidence>
<dbReference type="Proteomes" id="UP000011713">
    <property type="component" value="Unassembled WGS sequence"/>
</dbReference>
<dbReference type="GO" id="GO:0030674">
    <property type="term" value="F:protein-macromolecule adaptor activity"/>
    <property type="evidence" value="ECO:0007669"/>
    <property type="project" value="TreeGrafter"/>
</dbReference>
<dbReference type="InterPro" id="IPR019049">
    <property type="entry name" value="Nucleoporin_prot_Ndc1/Nup"/>
</dbReference>
<name>M4C6X6_HYAAE</name>
<protein>
    <submittedName>
        <fullName evidence="13">Uncharacterized protein</fullName>
    </submittedName>
</protein>
<comment type="subcellular location">
    <subcellularLocation>
        <location evidence="1">Nucleus membrane</location>
        <topology evidence="1">Multi-pass membrane protein</topology>
    </subcellularLocation>
    <subcellularLocation>
        <location evidence="2">Nucleus</location>
        <location evidence="2">Nuclear pore complex</location>
    </subcellularLocation>
</comment>
<evidence type="ECO:0000256" key="4">
    <source>
        <dbReference type="ARBA" id="ARBA00022448"/>
    </source>
</evidence>
<dbReference type="PANTHER" id="PTHR13269">
    <property type="entry name" value="NUCLEOPORIN NDC1"/>
    <property type="match status" value="1"/>
</dbReference>
<organism evidence="13 14">
    <name type="scientific">Hyaloperonospora arabidopsidis (strain Emoy2)</name>
    <name type="common">Downy mildew agent</name>
    <name type="synonym">Peronospora arabidopsidis</name>
    <dbReference type="NCBI Taxonomy" id="559515"/>
    <lineage>
        <taxon>Eukaryota</taxon>
        <taxon>Sar</taxon>
        <taxon>Stramenopiles</taxon>
        <taxon>Oomycota</taxon>
        <taxon>Peronosporomycetes</taxon>
        <taxon>Peronosporales</taxon>
        <taxon>Peronosporaceae</taxon>
        <taxon>Hyaloperonospora</taxon>
    </lineage>
</organism>
<dbReference type="PANTHER" id="PTHR13269:SF6">
    <property type="entry name" value="NUCLEOPORIN NDC1"/>
    <property type="match status" value="1"/>
</dbReference>
<keyword evidence="10" id="KW-0906">Nuclear pore complex</keyword>
<dbReference type="InParanoid" id="M4C6X6"/>
<evidence type="ECO:0000256" key="2">
    <source>
        <dbReference type="ARBA" id="ARBA00004567"/>
    </source>
</evidence>
<dbReference type="AlphaFoldDB" id="M4C6X6"/>
<keyword evidence="12" id="KW-0539">Nucleus</keyword>
<reference evidence="13" key="2">
    <citation type="submission" date="2015-06" db="UniProtKB">
        <authorList>
            <consortium name="EnsemblProtists"/>
        </authorList>
    </citation>
    <scope>IDENTIFICATION</scope>
    <source>
        <strain evidence="13">Emoy2</strain>
    </source>
</reference>
<dbReference type="GO" id="GO:0015031">
    <property type="term" value="P:protein transport"/>
    <property type="evidence" value="ECO:0007669"/>
    <property type="project" value="UniProtKB-KW"/>
</dbReference>
<evidence type="ECO:0000256" key="5">
    <source>
        <dbReference type="ARBA" id="ARBA00022692"/>
    </source>
</evidence>
<keyword evidence="11" id="KW-0472">Membrane</keyword>
<dbReference type="HOGENOM" id="CLU_961710_0_0_1"/>
<keyword evidence="6" id="KW-0509">mRNA transport</keyword>
<keyword evidence="14" id="KW-1185">Reference proteome</keyword>
<dbReference type="eggNOG" id="ENOG502RF56">
    <property type="taxonomic scope" value="Eukaryota"/>
</dbReference>
<evidence type="ECO:0000313" key="14">
    <source>
        <dbReference type="Proteomes" id="UP000011713"/>
    </source>
</evidence>
<keyword evidence="9" id="KW-0811">Translocation</keyword>
<reference evidence="14" key="1">
    <citation type="journal article" date="2010" name="Science">
        <title>Signatures of adaptation to obligate biotrophy in the Hyaloperonospora arabidopsidis genome.</title>
        <authorList>
            <person name="Baxter L."/>
            <person name="Tripathy S."/>
            <person name="Ishaque N."/>
            <person name="Boot N."/>
            <person name="Cabral A."/>
            <person name="Kemen E."/>
            <person name="Thines M."/>
            <person name="Ah-Fong A."/>
            <person name="Anderson R."/>
            <person name="Badejoko W."/>
            <person name="Bittner-Eddy P."/>
            <person name="Boore J.L."/>
            <person name="Chibucos M.C."/>
            <person name="Coates M."/>
            <person name="Dehal P."/>
            <person name="Delehaunty K."/>
            <person name="Dong S."/>
            <person name="Downton P."/>
            <person name="Dumas B."/>
            <person name="Fabro G."/>
            <person name="Fronick C."/>
            <person name="Fuerstenberg S.I."/>
            <person name="Fulton L."/>
            <person name="Gaulin E."/>
            <person name="Govers F."/>
            <person name="Hughes L."/>
            <person name="Humphray S."/>
            <person name="Jiang R.H."/>
            <person name="Judelson H."/>
            <person name="Kamoun S."/>
            <person name="Kyung K."/>
            <person name="Meijer H."/>
            <person name="Minx P."/>
            <person name="Morris P."/>
            <person name="Nelson J."/>
            <person name="Phuntumart V."/>
            <person name="Qutob D."/>
            <person name="Rehmany A."/>
            <person name="Rougon-Cardoso A."/>
            <person name="Ryden P."/>
            <person name="Torto-Alalibo T."/>
            <person name="Studholme D."/>
            <person name="Wang Y."/>
            <person name="Win J."/>
            <person name="Wood J."/>
            <person name="Clifton S.W."/>
            <person name="Rogers J."/>
            <person name="Van den Ackerveken G."/>
            <person name="Jones J.D."/>
            <person name="McDowell J.M."/>
            <person name="Beynon J."/>
            <person name="Tyler B.M."/>
        </authorList>
    </citation>
    <scope>NUCLEOTIDE SEQUENCE [LARGE SCALE GENOMIC DNA]</scope>
    <source>
        <strain evidence="14">Emoy2</strain>
    </source>
</reference>
<dbReference type="GO" id="GO:0070762">
    <property type="term" value="C:nuclear pore transmembrane ring"/>
    <property type="evidence" value="ECO:0007669"/>
    <property type="project" value="TreeGrafter"/>
</dbReference>
<evidence type="ECO:0000256" key="6">
    <source>
        <dbReference type="ARBA" id="ARBA00022816"/>
    </source>
</evidence>
<keyword evidence="4" id="KW-0813">Transport</keyword>